<name>A0A0C2DDI1_9BILA</name>
<organism evidence="3 4">
    <name type="scientific">Ancylostoma duodenale</name>
    <dbReference type="NCBI Taxonomy" id="51022"/>
    <lineage>
        <taxon>Eukaryota</taxon>
        <taxon>Metazoa</taxon>
        <taxon>Ecdysozoa</taxon>
        <taxon>Nematoda</taxon>
        <taxon>Chromadorea</taxon>
        <taxon>Rhabditida</taxon>
        <taxon>Rhabditina</taxon>
        <taxon>Rhabditomorpha</taxon>
        <taxon>Strongyloidea</taxon>
        <taxon>Ancylostomatidae</taxon>
        <taxon>Ancylostomatinae</taxon>
        <taxon>Ancylostoma</taxon>
    </lineage>
</organism>
<sequence length="255" mass="28815">MFELAFIAVCLLILAYIAVKVAKSGFFSNLQPAVTDAPKYLGHSLTIYYKHHIGAYSGVGEIFNEVRELLPAGATTFGIYYDNPRYEYSLLFQERDEHLLQSAVGVIFAEDNKPLFTDNYAQQLTRRGYEKMVVPKIDRAVEVTQPYTGSLSVFALIYRTYGIIRQYIEENRLETTIAIEFYSSDEICVSFPLDHVKEFIVPEHMSLEALESKLARKKFDSDEESSESEAEQTSEVEIPGEGEIEVGAAGDKKDD</sequence>
<dbReference type="Proteomes" id="UP000054047">
    <property type="component" value="Unassembled WGS sequence"/>
</dbReference>
<dbReference type="PANTHER" id="PTHR15949:SF3">
    <property type="entry name" value="TESTIS-EXPRESSED PROTEIN 264"/>
    <property type="match status" value="1"/>
</dbReference>
<proteinExistence type="predicted"/>
<feature type="region of interest" description="Disordered" evidence="1">
    <location>
        <begin position="218"/>
        <end position="255"/>
    </location>
</feature>
<accession>A0A0C2DDI1</accession>
<dbReference type="GO" id="GO:0106300">
    <property type="term" value="P:protein-DNA covalent cross-linking repair"/>
    <property type="evidence" value="ECO:0007669"/>
    <property type="project" value="TreeGrafter"/>
</dbReference>
<keyword evidence="4" id="KW-1185">Reference proteome</keyword>
<evidence type="ECO:0000256" key="1">
    <source>
        <dbReference type="SAM" id="MobiDB-lite"/>
    </source>
</evidence>
<keyword evidence="2" id="KW-0732">Signal</keyword>
<evidence type="ECO:0000313" key="3">
    <source>
        <dbReference type="EMBL" id="KIH60522.1"/>
    </source>
</evidence>
<dbReference type="AlphaFoldDB" id="A0A0C2DDI1"/>
<dbReference type="GO" id="GO:0000421">
    <property type="term" value="C:autophagosome membrane"/>
    <property type="evidence" value="ECO:0007669"/>
    <property type="project" value="TreeGrafter"/>
</dbReference>
<dbReference type="GO" id="GO:0005657">
    <property type="term" value="C:replication fork"/>
    <property type="evidence" value="ECO:0007669"/>
    <property type="project" value="TreeGrafter"/>
</dbReference>
<evidence type="ECO:0000256" key="2">
    <source>
        <dbReference type="SAM" id="SignalP"/>
    </source>
</evidence>
<feature type="compositionally biased region" description="Acidic residues" evidence="1">
    <location>
        <begin position="221"/>
        <end position="244"/>
    </location>
</feature>
<feature type="chain" id="PRO_5002147346" description="GyrI-like small molecule binding domain-containing protein" evidence="2">
    <location>
        <begin position="23"/>
        <end position="255"/>
    </location>
</feature>
<dbReference type="EMBL" id="KN730885">
    <property type="protein sequence ID" value="KIH60522.1"/>
    <property type="molecule type" value="Genomic_DNA"/>
</dbReference>
<dbReference type="GO" id="GO:0005789">
    <property type="term" value="C:endoplasmic reticulum membrane"/>
    <property type="evidence" value="ECO:0007669"/>
    <property type="project" value="TreeGrafter"/>
</dbReference>
<gene>
    <name evidence="3" type="ORF">ANCDUO_09229</name>
</gene>
<reference evidence="3 4" key="1">
    <citation type="submission" date="2013-12" db="EMBL/GenBank/DDBJ databases">
        <title>Draft genome of the parsitic nematode Ancylostoma duodenale.</title>
        <authorList>
            <person name="Mitreva M."/>
        </authorList>
    </citation>
    <scope>NUCLEOTIDE SEQUENCE [LARGE SCALE GENOMIC DNA]</scope>
    <source>
        <strain evidence="3 4">Zhejiang</strain>
    </source>
</reference>
<protein>
    <recommendedName>
        <fullName evidence="5">GyrI-like small molecule binding domain-containing protein</fullName>
    </recommendedName>
</protein>
<dbReference type="OrthoDB" id="2140079at2759"/>
<dbReference type="PANTHER" id="PTHR15949">
    <property type="entry name" value="TESTIS-EXPRESSED PROTEIN 264"/>
    <property type="match status" value="1"/>
</dbReference>
<evidence type="ECO:0000313" key="4">
    <source>
        <dbReference type="Proteomes" id="UP000054047"/>
    </source>
</evidence>
<dbReference type="GO" id="GO:0005634">
    <property type="term" value="C:nucleus"/>
    <property type="evidence" value="ECO:0007669"/>
    <property type="project" value="TreeGrafter"/>
</dbReference>
<evidence type="ECO:0008006" key="5">
    <source>
        <dbReference type="Google" id="ProtNLM"/>
    </source>
</evidence>
<feature type="signal peptide" evidence="2">
    <location>
        <begin position="1"/>
        <end position="22"/>
    </location>
</feature>
<dbReference type="GO" id="GO:0061709">
    <property type="term" value="P:reticulophagy"/>
    <property type="evidence" value="ECO:0007669"/>
    <property type="project" value="TreeGrafter"/>
</dbReference>